<accession>A0ABQ2UZR2</accession>
<dbReference type="SUPFAM" id="SSF159888">
    <property type="entry name" value="YdhG-like"/>
    <property type="match status" value="1"/>
</dbReference>
<dbReference type="EMBL" id="BMRE01000033">
    <property type="protein sequence ID" value="GGU60219.1"/>
    <property type="molecule type" value="Genomic_DNA"/>
</dbReference>
<feature type="domain" description="YdhG-like" evidence="1">
    <location>
        <begin position="20"/>
        <end position="126"/>
    </location>
</feature>
<dbReference type="Pfam" id="PF08818">
    <property type="entry name" value="DUF1801"/>
    <property type="match status" value="1"/>
</dbReference>
<comment type="caution">
    <text evidence="2">The sequence shown here is derived from an EMBL/GenBank/DDBJ whole genome shotgun (WGS) entry which is preliminary data.</text>
</comment>
<protein>
    <recommendedName>
        <fullName evidence="1">YdhG-like domain-containing protein</fullName>
    </recommendedName>
</protein>
<organism evidence="2 3">
    <name type="scientific">Lentzea flava</name>
    <dbReference type="NCBI Taxonomy" id="103732"/>
    <lineage>
        <taxon>Bacteria</taxon>
        <taxon>Bacillati</taxon>
        <taxon>Actinomycetota</taxon>
        <taxon>Actinomycetes</taxon>
        <taxon>Pseudonocardiales</taxon>
        <taxon>Pseudonocardiaceae</taxon>
        <taxon>Lentzea</taxon>
    </lineage>
</organism>
<sequence>MVQSKASTVADYLAELPAERRAEVTAVRDVILAHLPDGYVEGMLWGMITWYVPLEVSGPTYNKQPLSYVALAAQKNYYSVYLTTVNGPGEESFRARYAATGKKLDMGKSCVRFKRSSDLALDVIGEEIAGTPVSEFLAWHRANSGQSG</sequence>
<dbReference type="InterPro" id="IPR014922">
    <property type="entry name" value="YdhG-like"/>
</dbReference>
<keyword evidence="3" id="KW-1185">Reference proteome</keyword>
<dbReference type="Proteomes" id="UP000649573">
    <property type="component" value="Unassembled WGS sequence"/>
</dbReference>
<name>A0ABQ2UZR2_9PSEU</name>
<evidence type="ECO:0000313" key="2">
    <source>
        <dbReference type="EMBL" id="GGU60219.1"/>
    </source>
</evidence>
<dbReference type="RefSeq" id="WP_189257150.1">
    <property type="nucleotide sequence ID" value="NZ_BMRE01000033.1"/>
</dbReference>
<proteinExistence type="predicted"/>
<reference evidence="3" key="1">
    <citation type="journal article" date="2019" name="Int. J. Syst. Evol. Microbiol.">
        <title>The Global Catalogue of Microorganisms (GCM) 10K type strain sequencing project: providing services to taxonomists for standard genome sequencing and annotation.</title>
        <authorList>
            <consortium name="The Broad Institute Genomics Platform"/>
            <consortium name="The Broad Institute Genome Sequencing Center for Infectious Disease"/>
            <person name="Wu L."/>
            <person name="Ma J."/>
        </authorList>
    </citation>
    <scope>NUCLEOTIDE SEQUENCE [LARGE SCALE GENOMIC DNA]</scope>
    <source>
        <strain evidence="3">JCM 3296</strain>
    </source>
</reference>
<evidence type="ECO:0000313" key="3">
    <source>
        <dbReference type="Proteomes" id="UP000649573"/>
    </source>
</evidence>
<gene>
    <name evidence="2" type="ORF">GCM10010178_60500</name>
</gene>
<dbReference type="Gene3D" id="3.90.1150.200">
    <property type="match status" value="1"/>
</dbReference>
<evidence type="ECO:0000259" key="1">
    <source>
        <dbReference type="Pfam" id="PF08818"/>
    </source>
</evidence>